<evidence type="ECO:0000256" key="1">
    <source>
        <dbReference type="ARBA" id="ARBA00022741"/>
    </source>
</evidence>
<sequence length="121" mass="14054">MKCILVGDRTVGKSSLATLLQTHRFFKDNVPTVHDIVKQTIIHNSQTIQFDLWDSSNSNVEDIVRPILFRNVDVILVCYAVDNKTSFQNTVSKWIPENDLYRTLRSFWSVSRAIQNLKMIR</sequence>
<evidence type="ECO:0000313" key="4">
    <source>
        <dbReference type="Proteomes" id="UP001642409"/>
    </source>
</evidence>
<protein>
    <submittedName>
        <fullName evidence="3">Rac/Rho-like_protein</fullName>
    </submittedName>
</protein>
<gene>
    <name evidence="3" type="ORF">HINF_LOCUS20339</name>
</gene>
<dbReference type="InterPro" id="IPR027417">
    <property type="entry name" value="P-loop_NTPase"/>
</dbReference>
<dbReference type="Pfam" id="PF00071">
    <property type="entry name" value="Ras"/>
    <property type="match status" value="1"/>
</dbReference>
<comment type="caution">
    <text evidence="3">The sequence shown here is derived from an EMBL/GenBank/DDBJ whole genome shotgun (WGS) entry which is preliminary data.</text>
</comment>
<name>A0ABP1I8R6_9EUKA</name>
<organism evidence="3 4">
    <name type="scientific">Hexamita inflata</name>
    <dbReference type="NCBI Taxonomy" id="28002"/>
    <lineage>
        <taxon>Eukaryota</taxon>
        <taxon>Metamonada</taxon>
        <taxon>Diplomonadida</taxon>
        <taxon>Hexamitidae</taxon>
        <taxon>Hexamitinae</taxon>
        <taxon>Hexamita</taxon>
    </lineage>
</organism>
<dbReference type="InterPro" id="IPR001806">
    <property type="entry name" value="Small_GTPase"/>
</dbReference>
<proteinExistence type="predicted"/>
<evidence type="ECO:0000256" key="2">
    <source>
        <dbReference type="ARBA" id="ARBA00023134"/>
    </source>
</evidence>
<keyword evidence="4" id="KW-1185">Reference proteome</keyword>
<dbReference type="PANTHER" id="PTHR24072">
    <property type="entry name" value="RHO FAMILY GTPASE"/>
    <property type="match status" value="1"/>
</dbReference>
<keyword evidence="1" id="KW-0547">Nucleotide-binding</keyword>
<dbReference type="SUPFAM" id="SSF52540">
    <property type="entry name" value="P-loop containing nucleoside triphosphate hydrolases"/>
    <property type="match status" value="1"/>
</dbReference>
<keyword evidence="2" id="KW-0342">GTP-binding</keyword>
<reference evidence="3 4" key="1">
    <citation type="submission" date="2024-07" db="EMBL/GenBank/DDBJ databases">
        <authorList>
            <person name="Akdeniz Z."/>
        </authorList>
    </citation>
    <scope>NUCLEOTIDE SEQUENCE [LARGE SCALE GENOMIC DNA]</scope>
</reference>
<dbReference type="Gene3D" id="3.40.50.300">
    <property type="entry name" value="P-loop containing nucleotide triphosphate hydrolases"/>
    <property type="match status" value="1"/>
</dbReference>
<dbReference type="EMBL" id="CAXDID020000054">
    <property type="protein sequence ID" value="CAL6006808.1"/>
    <property type="molecule type" value="Genomic_DNA"/>
</dbReference>
<dbReference type="PRINTS" id="PR00449">
    <property type="entry name" value="RASTRNSFRMNG"/>
</dbReference>
<accession>A0ABP1I8R6</accession>
<dbReference type="SMART" id="SM00174">
    <property type="entry name" value="RHO"/>
    <property type="match status" value="1"/>
</dbReference>
<dbReference type="Proteomes" id="UP001642409">
    <property type="component" value="Unassembled WGS sequence"/>
</dbReference>
<evidence type="ECO:0000313" key="3">
    <source>
        <dbReference type="EMBL" id="CAL6006808.1"/>
    </source>
</evidence>
<dbReference type="InterPro" id="IPR003578">
    <property type="entry name" value="Small_GTPase_Rho"/>
</dbReference>